<dbReference type="InterPro" id="IPR050855">
    <property type="entry name" value="NDM-1-like"/>
</dbReference>
<dbReference type="Gene3D" id="3.60.15.10">
    <property type="entry name" value="Ribonuclease Z/Hydroxyacylglutathione hydrolase-like"/>
    <property type="match status" value="1"/>
</dbReference>
<gene>
    <name evidence="2" type="ORF">PROPJV5_1349</name>
</gene>
<proteinExistence type="predicted"/>
<keyword evidence="3" id="KW-1185">Reference proteome</keyword>
<dbReference type="SUPFAM" id="SSF56281">
    <property type="entry name" value="Metallo-hydrolase/oxidoreductase"/>
    <property type="match status" value="1"/>
</dbReference>
<dbReference type="Pfam" id="PF00753">
    <property type="entry name" value="Lactamase_B"/>
    <property type="match status" value="1"/>
</dbReference>
<dbReference type="PANTHER" id="PTHR42951:SF4">
    <property type="entry name" value="ACYL-COENZYME A THIOESTERASE MBLAC2"/>
    <property type="match status" value="1"/>
</dbReference>
<dbReference type="AlphaFoldDB" id="A0A375I3Q5"/>
<dbReference type="InterPro" id="IPR036866">
    <property type="entry name" value="RibonucZ/Hydroxyglut_hydro"/>
</dbReference>
<accession>A0A375I3Q5</accession>
<name>A0A375I3Q5_9ACTN</name>
<feature type="domain" description="Metallo-beta-lactamase" evidence="1">
    <location>
        <begin position="29"/>
        <end position="209"/>
    </location>
</feature>
<evidence type="ECO:0000313" key="3">
    <source>
        <dbReference type="Proteomes" id="UP000265962"/>
    </source>
</evidence>
<dbReference type="InterPro" id="IPR001279">
    <property type="entry name" value="Metallo-B-lactamas"/>
</dbReference>
<dbReference type="EMBL" id="OMOH01000004">
    <property type="protein sequence ID" value="SPF68354.1"/>
    <property type="molecule type" value="Genomic_DNA"/>
</dbReference>
<dbReference type="SMART" id="SM00849">
    <property type="entry name" value="Lactamase_B"/>
    <property type="match status" value="1"/>
</dbReference>
<evidence type="ECO:0000259" key="1">
    <source>
        <dbReference type="SMART" id="SM00849"/>
    </source>
</evidence>
<dbReference type="PANTHER" id="PTHR42951">
    <property type="entry name" value="METALLO-BETA-LACTAMASE DOMAIN-CONTAINING"/>
    <property type="match status" value="1"/>
</dbReference>
<dbReference type="CDD" id="cd16282">
    <property type="entry name" value="metallo-hydrolase-like_MBL-fold"/>
    <property type="match status" value="1"/>
</dbReference>
<protein>
    <submittedName>
        <fullName evidence="2">Metallo-beta-lactamase superfamily</fullName>
    </submittedName>
</protein>
<dbReference type="Proteomes" id="UP000265962">
    <property type="component" value="Unassembled WGS sequence"/>
</dbReference>
<sequence length="305" mass="33366">MLALPSNSPVVRLSKHAFAYQQLPGSWCQNNVGIIQLDQAGAVLLVDTVAIEARNLMLRRALETLAAVQIDVVNTHFHGDHTFGNFIFSDGNILGTELTAELIVLAGDDLVRRQPGINFGNVQVTPPTKLVSNGYSISTAWGDVQFLEFKDAHTASDLVVWLPTERVLFTGDIAWNNVTPFALMGSVTGSIEALEILQRLDAQTVVPGHGPVGGAEMLQDCLDYLRLILVYAEQGINTGANVWETAEEFERESTNVKIDNERNIANIARAFADLRGADDFDVLAELAVMEKWKNRTSLHRGLGTV</sequence>
<evidence type="ECO:0000313" key="2">
    <source>
        <dbReference type="EMBL" id="SPF68354.1"/>
    </source>
</evidence>
<reference evidence="3" key="1">
    <citation type="submission" date="2018-02" db="EMBL/GenBank/DDBJ databases">
        <authorList>
            <person name="Hornung B."/>
        </authorList>
    </citation>
    <scope>NUCLEOTIDE SEQUENCE [LARGE SCALE GENOMIC DNA]</scope>
</reference>
<organism evidence="2 3">
    <name type="scientific">Propionibacterium ruminifibrarum</name>
    <dbReference type="NCBI Taxonomy" id="1962131"/>
    <lineage>
        <taxon>Bacteria</taxon>
        <taxon>Bacillati</taxon>
        <taxon>Actinomycetota</taxon>
        <taxon>Actinomycetes</taxon>
        <taxon>Propionibacteriales</taxon>
        <taxon>Propionibacteriaceae</taxon>
        <taxon>Propionibacterium</taxon>
    </lineage>
</organism>
<dbReference type="RefSeq" id="WP_182858603.1">
    <property type="nucleotide sequence ID" value="NZ_OMOH01000004.1"/>
</dbReference>